<dbReference type="Proteomes" id="UP000289996">
    <property type="component" value="Unassembled WGS sequence"/>
</dbReference>
<evidence type="ECO:0000256" key="6">
    <source>
        <dbReference type="ARBA" id="ARBA00022840"/>
    </source>
</evidence>
<evidence type="ECO:0000256" key="4">
    <source>
        <dbReference type="ARBA" id="ARBA00022694"/>
    </source>
</evidence>
<keyword evidence="11" id="KW-1185">Reference proteome</keyword>
<gene>
    <name evidence="8" type="primary">tilS</name>
    <name evidence="10" type="ORF">MUDAN_MDHGFNIF_00706</name>
</gene>
<dbReference type="GO" id="GO:0032267">
    <property type="term" value="F:tRNA(Ile)-lysidine synthase activity"/>
    <property type="evidence" value="ECO:0007669"/>
    <property type="project" value="UniProtKB-EC"/>
</dbReference>
<name>A0A660E990_9LACO</name>
<dbReference type="InterPro" id="IPR012795">
    <property type="entry name" value="tRNA_Ile_lys_synt_N"/>
</dbReference>
<dbReference type="SUPFAM" id="SSF56037">
    <property type="entry name" value="PheT/TilS domain"/>
    <property type="match status" value="1"/>
</dbReference>
<keyword evidence="6" id="KW-0067">ATP-binding</keyword>
<dbReference type="CDD" id="cd01992">
    <property type="entry name" value="TilS_N"/>
    <property type="match status" value="1"/>
</dbReference>
<comment type="similarity">
    <text evidence="8">Belongs to the tRNA(Ile)-lysidine synthase family.</text>
</comment>
<dbReference type="NCBIfam" id="TIGR02433">
    <property type="entry name" value="lysidine_TilS_C"/>
    <property type="match status" value="1"/>
</dbReference>
<keyword evidence="4 8" id="KW-0819">tRNA processing</keyword>
<evidence type="ECO:0000256" key="5">
    <source>
        <dbReference type="ARBA" id="ARBA00022741"/>
    </source>
</evidence>
<dbReference type="InterPro" id="IPR014729">
    <property type="entry name" value="Rossmann-like_a/b/a_fold"/>
</dbReference>
<dbReference type="EC" id="6.3.4.19" evidence="8"/>
<keyword evidence="3 8" id="KW-0436">Ligase</keyword>
<dbReference type="Pfam" id="PF01171">
    <property type="entry name" value="ATP_bind_3"/>
    <property type="match status" value="1"/>
</dbReference>
<reference evidence="10 11" key="1">
    <citation type="submission" date="2018-11" db="EMBL/GenBank/DDBJ databases">
        <authorList>
            <person name="Wuyts S."/>
        </authorList>
    </citation>
    <scope>NUCLEOTIDE SEQUENCE [LARGE SCALE GENOMIC DNA]</scope>
    <source>
        <strain evidence="10">Lactobacillus mudanjiangensis AMBF249</strain>
    </source>
</reference>
<dbReference type="SMART" id="SM00977">
    <property type="entry name" value="TilS_C"/>
    <property type="match status" value="1"/>
</dbReference>
<comment type="function">
    <text evidence="8">Ligates lysine onto the cytidine present at position 34 of the AUA codon-specific tRNA(Ile) that contains the anticodon CAU, in an ATP-dependent manner. Cytidine is converted to lysidine, thus changing the amino acid specificity of the tRNA from methionine to isoleucine.</text>
</comment>
<comment type="caution">
    <text evidence="8">Lacks conserved residue(s) required for the propagation of feature annotation.</text>
</comment>
<dbReference type="InterPro" id="IPR011063">
    <property type="entry name" value="TilS/TtcA_N"/>
</dbReference>
<dbReference type="RefSeq" id="WP_225424763.1">
    <property type="nucleotide sequence ID" value="NZ_BJDY01000003.1"/>
</dbReference>
<dbReference type="InterPro" id="IPR012094">
    <property type="entry name" value="tRNA_Ile_lys_synt"/>
</dbReference>
<evidence type="ECO:0000313" key="10">
    <source>
        <dbReference type="EMBL" id="VDG29023.1"/>
    </source>
</evidence>
<evidence type="ECO:0000313" key="11">
    <source>
        <dbReference type="Proteomes" id="UP000289996"/>
    </source>
</evidence>
<comment type="catalytic activity">
    <reaction evidence="7 8">
        <text>cytidine(34) in tRNA(Ile2) + L-lysine + ATP = lysidine(34) in tRNA(Ile2) + AMP + diphosphate + H(+)</text>
        <dbReference type="Rhea" id="RHEA:43744"/>
        <dbReference type="Rhea" id="RHEA-COMP:10625"/>
        <dbReference type="Rhea" id="RHEA-COMP:10670"/>
        <dbReference type="ChEBI" id="CHEBI:15378"/>
        <dbReference type="ChEBI" id="CHEBI:30616"/>
        <dbReference type="ChEBI" id="CHEBI:32551"/>
        <dbReference type="ChEBI" id="CHEBI:33019"/>
        <dbReference type="ChEBI" id="CHEBI:82748"/>
        <dbReference type="ChEBI" id="CHEBI:83665"/>
        <dbReference type="ChEBI" id="CHEBI:456215"/>
        <dbReference type="EC" id="6.3.4.19"/>
    </reaction>
</comment>
<evidence type="ECO:0000256" key="7">
    <source>
        <dbReference type="ARBA" id="ARBA00048539"/>
    </source>
</evidence>
<accession>A0A660E990</accession>
<dbReference type="SUPFAM" id="SSF52402">
    <property type="entry name" value="Adenine nucleotide alpha hydrolases-like"/>
    <property type="match status" value="1"/>
</dbReference>
<dbReference type="Pfam" id="PF11734">
    <property type="entry name" value="TilS_C"/>
    <property type="match status" value="1"/>
</dbReference>
<comment type="subcellular location">
    <subcellularLocation>
        <location evidence="1 8">Cytoplasm</location>
    </subcellularLocation>
</comment>
<dbReference type="GO" id="GO:0006400">
    <property type="term" value="P:tRNA modification"/>
    <property type="evidence" value="ECO:0007669"/>
    <property type="project" value="UniProtKB-UniRule"/>
</dbReference>
<evidence type="ECO:0000256" key="8">
    <source>
        <dbReference type="HAMAP-Rule" id="MF_01161"/>
    </source>
</evidence>
<evidence type="ECO:0000256" key="2">
    <source>
        <dbReference type="ARBA" id="ARBA00022490"/>
    </source>
</evidence>
<dbReference type="PANTHER" id="PTHR43033:SF1">
    <property type="entry name" value="TRNA(ILE)-LYSIDINE SYNTHASE-RELATED"/>
    <property type="match status" value="1"/>
</dbReference>
<organism evidence="10 11">
    <name type="scientific">Lactiplantibacillus mudanjiangensis</name>
    <dbReference type="NCBI Taxonomy" id="1296538"/>
    <lineage>
        <taxon>Bacteria</taxon>
        <taxon>Bacillati</taxon>
        <taxon>Bacillota</taxon>
        <taxon>Bacilli</taxon>
        <taxon>Lactobacillales</taxon>
        <taxon>Lactobacillaceae</taxon>
        <taxon>Lactiplantibacillus</taxon>
    </lineage>
</organism>
<evidence type="ECO:0000259" key="9">
    <source>
        <dbReference type="SMART" id="SM00977"/>
    </source>
</evidence>
<dbReference type="PANTHER" id="PTHR43033">
    <property type="entry name" value="TRNA(ILE)-LYSIDINE SYNTHASE-RELATED"/>
    <property type="match status" value="1"/>
</dbReference>
<evidence type="ECO:0000256" key="1">
    <source>
        <dbReference type="ARBA" id="ARBA00004496"/>
    </source>
</evidence>
<dbReference type="InterPro" id="IPR012796">
    <property type="entry name" value="Lysidine-tRNA-synth_C"/>
</dbReference>
<evidence type="ECO:0000256" key="3">
    <source>
        <dbReference type="ARBA" id="ARBA00022598"/>
    </source>
</evidence>
<proteinExistence type="inferred from homology"/>
<dbReference type="EMBL" id="UYIG01000130">
    <property type="protein sequence ID" value="VDG29023.1"/>
    <property type="molecule type" value="Genomic_DNA"/>
</dbReference>
<dbReference type="NCBIfam" id="TIGR02432">
    <property type="entry name" value="lysidine_TilS_N"/>
    <property type="match status" value="1"/>
</dbReference>
<sequence>MALARLFKRQLAAAKLLSPAKTVIVAVSTGVDSMVLLTLLQQLPIQQRPQLIVAHVNHQLRRQSAQEAAYLRTYCDQHQLPLRLVDWPIDAHPKTGVEAAARQFRYDFFATVLKTTGADAVLTAHHANDQAETYLMKLARGGELAQLTGMATNRAFHGKQLVRPLLPFAKATLRDYAVTNGLTWFEDVTNQDITLTRNRIRQRVVPELTVVNPAFLQHVAAYQAQLQALLTAQAQMMTQLLPTVMTEKNALSVAAFTQVLTTWQVPVLQTWLTQRTGQVWSTDKLTPWHHWILNEQQPTGQLNIDAHWQLVKAAGIIDVCPHKKRVKKLRPVEKNMVDLNQWQKITATQTAGVFEQPPTPTSQPFPIRPTDWPLSWRPWQPQDQLTLKGGGHQLVRRILIDQKVPVTQRPLAMVLVNAQGTVLWLVGYKVSYRDPQTAAQTVFLALKKQTESKGAHLKR</sequence>
<dbReference type="Gene3D" id="3.40.50.620">
    <property type="entry name" value="HUPs"/>
    <property type="match status" value="1"/>
</dbReference>
<protein>
    <recommendedName>
        <fullName evidence="8">tRNA(Ile)-lysidine synthase</fullName>
        <ecNumber evidence="8">6.3.4.19</ecNumber>
    </recommendedName>
    <alternativeName>
        <fullName evidence="8">tRNA(Ile)-2-lysyl-cytidine synthase</fullName>
    </alternativeName>
    <alternativeName>
        <fullName evidence="8">tRNA(Ile)-lysidine synthetase</fullName>
    </alternativeName>
</protein>
<keyword evidence="2 8" id="KW-0963">Cytoplasm</keyword>
<dbReference type="GO" id="GO:0005737">
    <property type="term" value="C:cytoplasm"/>
    <property type="evidence" value="ECO:0007669"/>
    <property type="project" value="UniProtKB-SubCell"/>
</dbReference>
<keyword evidence="5" id="KW-0547">Nucleotide-binding</keyword>
<feature type="domain" description="Lysidine-tRNA(Ile) synthetase C-terminal" evidence="9">
    <location>
        <begin position="374"/>
        <end position="443"/>
    </location>
</feature>
<dbReference type="GO" id="GO:0005524">
    <property type="term" value="F:ATP binding"/>
    <property type="evidence" value="ECO:0007669"/>
    <property type="project" value="UniProtKB-KW"/>
</dbReference>
<dbReference type="AlphaFoldDB" id="A0A660E990"/>
<dbReference type="HAMAP" id="MF_01161">
    <property type="entry name" value="tRNA_Ile_lys_synt"/>
    <property type="match status" value="1"/>
</dbReference>